<accession>A0ABZ1CAH4</accession>
<dbReference type="RefSeq" id="WP_324726094.1">
    <property type="nucleotide sequence ID" value="NZ_CP139781.1"/>
</dbReference>
<dbReference type="InterPro" id="IPR012338">
    <property type="entry name" value="Beta-lactam/transpept-like"/>
</dbReference>
<dbReference type="InterPro" id="IPR001967">
    <property type="entry name" value="Peptidase_S11_N"/>
</dbReference>
<organism evidence="10 11">
    <name type="scientific">Actomonas aquatica</name>
    <dbReference type="NCBI Taxonomy" id="2866162"/>
    <lineage>
        <taxon>Bacteria</taxon>
        <taxon>Pseudomonadati</taxon>
        <taxon>Verrucomicrobiota</taxon>
        <taxon>Opitutia</taxon>
        <taxon>Opitutales</taxon>
        <taxon>Opitutaceae</taxon>
        <taxon>Actomonas</taxon>
    </lineage>
</organism>
<dbReference type="Proteomes" id="UP000738431">
    <property type="component" value="Chromosome"/>
</dbReference>
<keyword evidence="10" id="KW-0121">Carboxypeptidase</keyword>
<dbReference type="PRINTS" id="PR00725">
    <property type="entry name" value="DADACBPTASE1"/>
</dbReference>
<evidence type="ECO:0000313" key="10">
    <source>
        <dbReference type="EMBL" id="WRQ88676.1"/>
    </source>
</evidence>
<evidence type="ECO:0000256" key="1">
    <source>
        <dbReference type="ARBA" id="ARBA00007164"/>
    </source>
</evidence>
<keyword evidence="3 10" id="KW-0378">Hydrolase</keyword>
<evidence type="ECO:0000256" key="6">
    <source>
        <dbReference type="ARBA" id="ARBA00023316"/>
    </source>
</evidence>
<dbReference type="Gene3D" id="3.40.710.10">
    <property type="entry name" value="DD-peptidase/beta-lactamase superfamily"/>
    <property type="match status" value="1"/>
</dbReference>
<keyword evidence="5" id="KW-0573">Peptidoglycan synthesis</keyword>
<dbReference type="GO" id="GO:0004180">
    <property type="term" value="F:carboxypeptidase activity"/>
    <property type="evidence" value="ECO:0007669"/>
    <property type="project" value="UniProtKB-KW"/>
</dbReference>
<dbReference type="InterPro" id="IPR018044">
    <property type="entry name" value="Peptidase_S11"/>
</dbReference>
<evidence type="ECO:0000256" key="7">
    <source>
        <dbReference type="RuleBase" id="RU004016"/>
    </source>
</evidence>
<protein>
    <submittedName>
        <fullName evidence="10">D-alanyl-D-alanine carboxypeptidase family protein</fullName>
        <ecNumber evidence="10">3.4.-.-</ecNumber>
    </submittedName>
</protein>
<feature type="domain" description="Peptidase S11 D-alanyl-D-alanine carboxypeptidase A N-terminal" evidence="9">
    <location>
        <begin position="25"/>
        <end position="254"/>
    </location>
</feature>
<name>A0ABZ1CAH4_9BACT</name>
<reference evidence="10 11" key="2">
    <citation type="submission" date="2023-12" db="EMBL/GenBank/DDBJ databases">
        <title>Description of an unclassified Opitutus bacterium of Verrucomicrobiota.</title>
        <authorList>
            <person name="Zhang D.-F."/>
        </authorList>
    </citation>
    <scope>NUCLEOTIDE SEQUENCE [LARGE SCALE GENOMIC DNA]</scope>
    <source>
        <strain evidence="10 11">WL0086</strain>
    </source>
</reference>
<evidence type="ECO:0000313" key="11">
    <source>
        <dbReference type="Proteomes" id="UP000738431"/>
    </source>
</evidence>
<keyword evidence="2" id="KW-0732">Signal</keyword>
<evidence type="ECO:0000256" key="3">
    <source>
        <dbReference type="ARBA" id="ARBA00022801"/>
    </source>
</evidence>
<gene>
    <name evidence="10" type="ORF">K1X11_004620</name>
</gene>
<dbReference type="PANTHER" id="PTHR21581">
    <property type="entry name" value="D-ALANYL-D-ALANINE CARBOXYPEPTIDASE"/>
    <property type="match status" value="1"/>
</dbReference>
<proteinExistence type="inferred from homology"/>
<dbReference type="EMBL" id="CP139781">
    <property type="protein sequence ID" value="WRQ88676.1"/>
    <property type="molecule type" value="Genomic_DNA"/>
</dbReference>
<reference evidence="10 11" key="1">
    <citation type="submission" date="2021-08" db="EMBL/GenBank/DDBJ databases">
        <authorList>
            <person name="Zhang D."/>
            <person name="Zhang A."/>
            <person name="Wang L."/>
        </authorList>
    </citation>
    <scope>NUCLEOTIDE SEQUENCE [LARGE SCALE GENOMIC DNA]</scope>
    <source>
        <strain evidence="10 11">WL0086</strain>
    </source>
</reference>
<dbReference type="PANTHER" id="PTHR21581:SF6">
    <property type="entry name" value="TRAFFICKING PROTEIN PARTICLE COMPLEX SUBUNIT 12"/>
    <property type="match status" value="1"/>
</dbReference>
<evidence type="ECO:0000259" key="9">
    <source>
        <dbReference type="Pfam" id="PF00768"/>
    </source>
</evidence>
<feature type="compositionally biased region" description="Acidic residues" evidence="8">
    <location>
        <begin position="332"/>
        <end position="344"/>
    </location>
</feature>
<feature type="region of interest" description="Disordered" evidence="8">
    <location>
        <begin position="145"/>
        <end position="167"/>
    </location>
</feature>
<evidence type="ECO:0000256" key="4">
    <source>
        <dbReference type="ARBA" id="ARBA00022960"/>
    </source>
</evidence>
<feature type="compositionally biased region" description="Low complexity" evidence="8">
    <location>
        <begin position="303"/>
        <end position="314"/>
    </location>
</feature>
<keyword evidence="10" id="KW-0645">Protease</keyword>
<evidence type="ECO:0000256" key="5">
    <source>
        <dbReference type="ARBA" id="ARBA00022984"/>
    </source>
</evidence>
<keyword evidence="4" id="KW-0133">Cell shape</keyword>
<feature type="region of interest" description="Disordered" evidence="8">
    <location>
        <begin position="303"/>
        <end position="355"/>
    </location>
</feature>
<dbReference type="EC" id="3.4.-.-" evidence="10"/>
<evidence type="ECO:0000256" key="8">
    <source>
        <dbReference type="SAM" id="MobiDB-lite"/>
    </source>
</evidence>
<keyword evidence="11" id="KW-1185">Reference proteome</keyword>
<keyword evidence="6" id="KW-0961">Cell wall biogenesis/degradation</keyword>
<sequence>MPAAKTLLISLLLTVVTTVSAQVYKGAILLDASTGEVLFEDRSDYVGPPASVTKLMTYLVVHDMLRAGELTLQTPVEVTAEDSRMGGTQVWLKHREVFPVDELLYALLIQSANDAAHALSHAAGISREEFVARMNARAQQLGMTDTIWRSPHGLPPSSRRRDESDLTSPRDLAKLSLALLRETEVLRYTSIERRPFGQGVRAKPVMMDNHNNLIGKVRGVDGLKTGFTRAAGFCLAATAQREGRRIIAVIMGSPTSKERDIKMAELIEETFAKMPAATGPFQPLPPEPMPVSAAAHPIQIEAAPEAAATPAAAPEKSEEIEVPHISITPLAPEEDAAPPAEIEDDKPTVEFRIPN</sequence>
<dbReference type="Pfam" id="PF00768">
    <property type="entry name" value="Peptidase_S11"/>
    <property type="match status" value="1"/>
</dbReference>
<dbReference type="SUPFAM" id="SSF56601">
    <property type="entry name" value="beta-lactamase/transpeptidase-like"/>
    <property type="match status" value="1"/>
</dbReference>
<evidence type="ECO:0000256" key="2">
    <source>
        <dbReference type="ARBA" id="ARBA00022729"/>
    </source>
</evidence>
<comment type="similarity">
    <text evidence="1 7">Belongs to the peptidase S11 family.</text>
</comment>